<keyword evidence="9" id="KW-1185">Reference proteome</keyword>
<evidence type="ECO:0000256" key="2">
    <source>
        <dbReference type="ARBA" id="ARBA00022917"/>
    </source>
</evidence>
<feature type="region of interest" description="Disordered" evidence="4">
    <location>
        <begin position="216"/>
        <end position="253"/>
    </location>
</feature>
<dbReference type="Pfam" id="PF02798">
    <property type="entry name" value="GST_N"/>
    <property type="match status" value="1"/>
</dbReference>
<dbReference type="EMBL" id="MCFI01000002">
    <property type="protein sequence ID" value="ORY86858.1"/>
    <property type="molecule type" value="Genomic_DNA"/>
</dbReference>
<dbReference type="InterPro" id="IPR040079">
    <property type="entry name" value="Glutathione_S-Trfase"/>
</dbReference>
<dbReference type="Proteomes" id="UP000193685">
    <property type="component" value="Unassembled WGS sequence"/>
</dbReference>
<dbReference type="InterPro" id="IPR004045">
    <property type="entry name" value="Glutathione_S-Trfase_N"/>
</dbReference>
<gene>
    <name evidence="8" type="ORF">BCR37DRAFT_390590</name>
</gene>
<dbReference type="AlphaFoldDB" id="A0A1Y2FS95"/>
<evidence type="ECO:0000259" key="7">
    <source>
        <dbReference type="PROSITE" id="PS50405"/>
    </source>
</evidence>
<dbReference type="SFLD" id="SFLDG00358">
    <property type="entry name" value="Main_(cytGST)"/>
    <property type="match status" value="1"/>
</dbReference>
<dbReference type="SUPFAM" id="SSF47616">
    <property type="entry name" value="GST C-terminal domain-like"/>
    <property type="match status" value="1"/>
</dbReference>
<dbReference type="OMA" id="TQYFSWT"/>
<dbReference type="GeneID" id="63787477"/>
<dbReference type="OrthoDB" id="249703at2759"/>
<dbReference type="InterPro" id="IPR036249">
    <property type="entry name" value="Thioredoxin-like_sf"/>
</dbReference>
<evidence type="ECO:0000256" key="1">
    <source>
        <dbReference type="ARBA" id="ARBA00022768"/>
    </source>
</evidence>
<protein>
    <submittedName>
        <fullName evidence="8">Elongation factor EF-1 gamma subunit</fullName>
    </submittedName>
</protein>
<evidence type="ECO:0000313" key="8">
    <source>
        <dbReference type="EMBL" id="ORY86858.1"/>
    </source>
</evidence>
<accession>A0A1Y2FS95</accession>
<dbReference type="InterPro" id="IPR004046">
    <property type="entry name" value="GST_C"/>
</dbReference>
<dbReference type="InterPro" id="IPR050802">
    <property type="entry name" value="EF-GSTs"/>
</dbReference>
<dbReference type="Pfam" id="PF00043">
    <property type="entry name" value="GST_C"/>
    <property type="match status" value="1"/>
</dbReference>
<reference evidence="8 9" key="1">
    <citation type="submission" date="2016-07" db="EMBL/GenBank/DDBJ databases">
        <title>Pervasive Adenine N6-methylation of Active Genes in Fungi.</title>
        <authorList>
            <consortium name="DOE Joint Genome Institute"/>
            <person name="Mondo S.J."/>
            <person name="Dannebaum R.O."/>
            <person name="Kuo R.C."/>
            <person name="Labutti K."/>
            <person name="Haridas S."/>
            <person name="Kuo A."/>
            <person name="Salamov A."/>
            <person name="Ahrendt S.R."/>
            <person name="Lipzen A."/>
            <person name="Sullivan W."/>
            <person name="Andreopoulos W.B."/>
            <person name="Clum A."/>
            <person name="Lindquist E."/>
            <person name="Daum C."/>
            <person name="Ramamoorthy G.K."/>
            <person name="Gryganskyi A."/>
            <person name="Culley D."/>
            <person name="Magnuson J.K."/>
            <person name="James T.Y."/>
            <person name="O'Malley M.A."/>
            <person name="Stajich J.E."/>
            <person name="Spatafora J.W."/>
            <person name="Visel A."/>
            <person name="Grigoriev I.V."/>
        </authorList>
    </citation>
    <scope>NUCLEOTIDE SEQUENCE [LARGE SCALE GENOMIC DNA]</scope>
    <source>
        <strain evidence="8 9">12-1054</strain>
    </source>
</reference>
<dbReference type="PROSITE" id="PS50040">
    <property type="entry name" value="EF1G_C"/>
    <property type="match status" value="1"/>
</dbReference>
<evidence type="ECO:0000256" key="3">
    <source>
        <dbReference type="PROSITE-ProRule" id="PRU00519"/>
    </source>
</evidence>
<dbReference type="InterPro" id="IPR001662">
    <property type="entry name" value="EF1B_G_C"/>
</dbReference>
<sequence>MSFGKLYSFTGNARTTALLAVAKANALDVEILEVKPQSEEVLKEFPLGKVPGFIGADGLKLTECNAIAIYFASQNQKTTLLGKTKGDYAQILQWLSFANTELLATLAGWLSPLRGMAPYNKKAVEEAEANFEKRVSFLEQILASKTFLVGERLTLADLVVAAHLARGFEFVFDPAWRSAHPNTTRYFTTIVNQHIYKNVAADVPICEEAIKYTAPKKEAAPKKEKEAAKPKAAAAAAAQGNDEEDEPVVEQPKAKHPLEALGKPKLAIDEWKRTYSNKETREEALPWFWKQFEENKADYSLWKVDYKYNDELTLPFMSANLVGGFFSRLEGSRKYGFGCASVYGTSGDSLITGAFFIRGQEYKPFFEVAPDMDSYEFTKLDASKDEDKTFVEDQWSWDKEYQGKEHADGKVFK</sequence>
<organism evidence="8 9">
    <name type="scientific">Protomyces lactucae-debilis</name>
    <dbReference type="NCBI Taxonomy" id="2754530"/>
    <lineage>
        <taxon>Eukaryota</taxon>
        <taxon>Fungi</taxon>
        <taxon>Dikarya</taxon>
        <taxon>Ascomycota</taxon>
        <taxon>Taphrinomycotina</taxon>
        <taxon>Taphrinomycetes</taxon>
        <taxon>Taphrinales</taxon>
        <taxon>Protomycetaceae</taxon>
        <taxon>Protomyces</taxon>
    </lineage>
</organism>
<dbReference type="InterPro" id="IPR036433">
    <property type="entry name" value="EF1B_G_C_sf"/>
</dbReference>
<dbReference type="GO" id="GO:0005634">
    <property type="term" value="C:nucleus"/>
    <property type="evidence" value="ECO:0007669"/>
    <property type="project" value="TreeGrafter"/>
</dbReference>
<dbReference type="PANTHER" id="PTHR43986">
    <property type="entry name" value="ELONGATION FACTOR 1-GAMMA"/>
    <property type="match status" value="1"/>
</dbReference>
<dbReference type="Pfam" id="PF00647">
    <property type="entry name" value="EF1G"/>
    <property type="match status" value="1"/>
</dbReference>
<dbReference type="SUPFAM" id="SSF52833">
    <property type="entry name" value="Thioredoxin-like"/>
    <property type="match status" value="1"/>
</dbReference>
<dbReference type="GO" id="GO:0005737">
    <property type="term" value="C:cytoplasm"/>
    <property type="evidence" value="ECO:0007669"/>
    <property type="project" value="TreeGrafter"/>
</dbReference>
<dbReference type="FunFam" id="1.20.1050.10:FF:000006">
    <property type="entry name" value="Elongation factor 1 gamma"/>
    <property type="match status" value="1"/>
</dbReference>
<dbReference type="RefSeq" id="XP_040727714.1">
    <property type="nucleotide sequence ID" value="XM_040870878.1"/>
</dbReference>
<keyword evidence="2 3" id="KW-0648">Protein biosynthesis</keyword>
<evidence type="ECO:0000259" key="5">
    <source>
        <dbReference type="PROSITE" id="PS50040"/>
    </source>
</evidence>
<dbReference type="InterPro" id="IPR010987">
    <property type="entry name" value="Glutathione-S-Trfase_C-like"/>
</dbReference>
<evidence type="ECO:0000313" key="9">
    <source>
        <dbReference type="Proteomes" id="UP000193685"/>
    </source>
</evidence>
<feature type="domain" description="EF-1-gamma C-terminal" evidence="5">
    <location>
        <begin position="254"/>
        <end position="413"/>
    </location>
</feature>
<dbReference type="PROSITE" id="PS50404">
    <property type="entry name" value="GST_NTER"/>
    <property type="match status" value="1"/>
</dbReference>
<evidence type="ECO:0000259" key="6">
    <source>
        <dbReference type="PROSITE" id="PS50404"/>
    </source>
</evidence>
<dbReference type="Gene3D" id="3.30.70.1010">
    <property type="entry name" value="Translation elongation factor EF1B, gamma chain, conserved domain"/>
    <property type="match status" value="1"/>
</dbReference>
<feature type="domain" description="GST C-terminal" evidence="7">
    <location>
        <begin position="84"/>
        <end position="219"/>
    </location>
</feature>
<proteinExistence type="predicted"/>
<name>A0A1Y2FS95_PROLT</name>
<dbReference type="PROSITE" id="PS50405">
    <property type="entry name" value="GST_CTER"/>
    <property type="match status" value="1"/>
</dbReference>
<dbReference type="SFLD" id="SFLDS00019">
    <property type="entry name" value="Glutathione_Transferase_(cytos"/>
    <property type="match status" value="1"/>
</dbReference>
<dbReference type="FunFam" id="3.30.70.1010:FF:000001">
    <property type="entry name" value="Elongation factor 1-gamma 1"/>
    <property type="match status" value="1"/>
</dbReference>
<dbReference type="PANTHER" id="PTHR43986:SF1">
    <property type="entry name" value="ELONGATION FACTOR 1-GAMMA"/>
    <property type="match status" value="1"/>
</dbReference>
<dbReference type="SMART" id="SM01183">
    <property type="entry name" value="EF1G"/>
    <property type="match status" value="1"/>
</dbReference>
<dbReference type="InterPro" id="IPR036282">
    <property type="entry name" value="Glutathione-S-Trfase_C_sf"/>
</dbReference>
<evidence type="ECO:0000256" key="4">
    <source>
        <dbReference type="SAM" id="MobiDB-lite"/>
    </source>
</evidence>
<dbReference type="SUPFAM" id="SSF89942">
    <property type="entry name" value="eEF1-gamma domain"/>
    <property type="match status" value="1"/>
</dbReference>
<keyword evidence="1 3" id="KW-0251">Elongation factor</keyword>
<dbReference type="FunFam" id="3.40.30.10:FF:000142">
    <property type="entry name" value="Elongation factor 1 gamma"/>
    <property type="match status" value="1"/>
</dbReference>
<dbReference type="Gene3D" id="3.40.30.10">
    <property type="entry name" value="Glutaredoxin"/>
    <property type="match status" value="1"/>
</dbReference>
<dbReference type="STRING" id="56484.A0A1Y2FS95"/>
<dbReference type="CDD" id="cd03044">
    <property type="entry name" value="GST_N_EF1Bgamma"/>
    <property type="match status" value="1"/>
</dbReference>
<feature type="domain" description="GST N-terminal" evidence="6">
    <location>
        <begin position="2"/>
        <end position="79"/>
    </location>
</feature>
<dbReference type="Gene3D" id="1.20.1050.10">
    <property type="match status" value="1"/>
</dbReference>
<comment type="caution">
    <text evidence="8">The sequence shown here is derived from an EMBL/GenBank/DDBJ whole genome shotgun (WGS) entry which is preliminary data.</text>
</comment>
<feature type="compositionally biased region" description="Basic and acidic residues" evidence="4">
    <location>
        <begin position="216"/>
        <end position="229"/>
    </location>
</feature>
<dbReference type="GO" id="GO:0003746">
    <property type="term" value="F:translation elongation factor activity"/>
    <property type="evidence" value="ECO:0007669"/>
    <property type="project" value="UniProtKB-UniRule"/>
</dbReference>
<dbReference type="CDD" id="cd03181">
    <property type="entry name" value="GST_C_EF1Bgamma_like"/>
    <property type="match status" value="1"/>
</dbReference>